<dbReference type="Gramene" id="KCW88593">
    <property type="protein sequence ID" value="KCW88593"/>
    <property type="gene ID" value="EUGRSUZ_A00970"/>
</dbReference>
<feature type="transmembrane region" description="Helical" evidence="6">
    <location>
        <begin position="186"/>
        <end position="203"/>
    </location>
</feature>
<feature type="transmembrane region" description="Helical" evidence="6">
    <location>
        <begin position="106"/>
        <end position="128"/>
    </location>
</feature>
<dbReference type="InterPro" id="IPR000620">
    <property type="entry name" value="EamA_dom"/>
</dbReference>
<feature type="transmembrane region" description="Helical" evidence="6">
    <location>
        <begin position="140"/>
        <end position="158"/>
    </location>
</feature>
<name>A0A059DCW2_EUCGR</name>
<evidence type="ECO:0000256" key="6">
    <source>
        <dbReference type="RuleBase" id="RU363077"/>
    </source>
</evidence>
<dbReference type="Pfam" id="PF00892">
    <property type="entry name" value="EamA"/>
    <property type="match status" value="2"/>
</dbReference>
<feature type="transmembrane region" description="Helical" evidence="6">
    <location>
        <begin position="42"/>
        <end position="65"/>
    </location>
</feature>
<proteinExistence type="inferred from homology"/>
<evidence type="ECO:0000256" key="2">
    <source>
        <dbReference type="ARBA" id="ARBA00007635"/>
    </source>
</evidence>
<feature type="domain" description="EamA" evidence="7">
    <location>
        <begin position="31"/>
        <end position="155"/>
    </location>
</feature>
<dbReference type="OMA" id="WICLNSC"/>
<dbReference type="eggNOG" id="ENOG502QSBZ">
    <property type="taxonomic scope" value="Eukaryota"/>
</dbReference>
<evidence type="ECO:0000256" key="5">
    <source>
        <dbReference type="ARBA" id="ARBA00023136"/>
    </source>
</evidence>
<feature type="transmembrane region" description="Helical" evidence="6">
    <location>
        <begin position="77"/>
        <end position="100"/>
    </location>
</feature>
<evidence type="ECO:0000256" key="1">
    <source>
        <dbReference type="ARBA" id="ARBA00004141"/>
    </source>
</evidence>
<feature type="transmembrane region" description="Helical" evidence="6">
    <location>
        <begin position="254"/>
        <end position="274"/>
    </location>
</feature>
<dbReference type="InParanoid" id="A0A059DCW2"/>
<comment type="subcellular location">
    <subcellularLocation>
        <location evidence="1 6">Membrane</location>
        <topology evidence="1 6">Multi-pass membrane protein</topology>
    </subcellularLocation>
</comment>
<feature type="transmembrane region" description="Helical" evidence="6">
    <location>
        <begin position="283"/>
        <end position="300"/>
    </location>
</feature>
<evidence type="ECO:0000256" key="3">
    <source>
        <dbReference type="ARBA" id="ARBA00022692"/>
    </source>
</evidence>
<dbReference type="SUPFAM" id="SSF103481">
    <property type="entry name" value="Multidrug resistance efflux transporter EmrE"/>
    <property type="match status" value="2"/>
</dbReference>
<dbReference type="InterPro" id="IPR030184">
    <property type="entry name" value="WAT1-related"/>
</dbReference>
<dbReference type="GO" id="GO:0022857">
    <property type="term" value="F:transmembrane transporter activity"/>
    <property type="evidence" value="ECO:0007669"/>
    <property type="project" value="InterPro"/>
</dbReference>
<sequence length="377" mass="41308">MATIAFKKYFESSKFLVSMLLVQAIGTGMQLLSKVILNDGTFIFALLAYRHVVGAVCVAPLALFFERGNTTKLSLKVWFWLFINALTGVSLSMGLFYYGLRDTTATYASNIISITPVITFVFSIILRVESWGLNTRAGKVKTIGAILCVAGAATTTFYQGKSFHINHQHSPSHAITKDIPSNWTRGTLLLIGACLSYGIWFIVQVKLIKVFPLKYWSTMLTCIIASGQAMIVGLCIDHSRKSWSLGWNLQLLTIVYSGALVTAMAFCLISWVIVKRGPTYPSMFNPLILVFITVLEALLLGEAIHLGTVVGTSLILVGIYPFLWGKRKELRMNPMHRVNNVVAMDVKAAVNGSTGIPPQKATVVTSSDSLAKNIVGQ</sequence>
<accession>A0A059DCW2</accession>
<dbReference type="InterPro" id="IPR037185">
    <property type="entry name" value="EmrE-like"/>
</dbReference>
<keyword evidence="3 6" id="KW-0812">Transmembrane</keyword>
<dbReference type="PANTHER" id="PTHR31218">
    <property type="entry name" value="WAT1-RELATED PROTEIN"/>
    <property type="match status" value="1"/>
</dbReference>
<feature type="domain" description="EamA" evidence="7">
    <location>
        <begin position="185"/>
        <end position="320"/>
    </location>
</feature>
<protein>
    <recommendedName>
        <fullName evidence="6">WAT1-related protein</fullName>
    </recommendedName>
</protein>
<dbReference type="AlphaFoldDB" id="A0A059DCW2"/>
<reference evidence="8" key="1">
    <citation type="submission" date="2013-07" db="EMBL/GenBank/DDBJ databases">
        <title>The genome of Eucalyptus grandis.</title>
        <authorList>
            <person name="Schmutz J."/>
            <person name="Hayes R."/>
            <person name="Myburg A."/>
            <person name="Tuskan G."/>
            <person name="Grattapaglia D."/>
            <person name="Rokhsar D.S."/>
        </authorList>
    </citation>
    <scope>NUCLEOTIDE SEQUENCE</scope>
    <source>
        <tissue evidence="8">Leaf extractions</tissue>
    </source>
</reference>
<feature type="transmembrane region" description="Helical" evidence="6">
    <location>
        <begin position="306"/>
        <end position="325"/>
    </location>
</feature>
<feature type="transmembrane region" description="Helical" evidence="6">
    <location>
        <begin position="215"/>
        <end position="234"/>
    </location>
</feature>
<evidence type="ECO:0000313" key="8">
    <source>
        <dbReference type="EMBL" id="KCW88593.1"/>
    </source>
</evidence>
<evidence type="ECO:0000259" key="7">
    <source>
        <dbReference type="Pfam" id="PF00892"/>
    </source>
</evidence>
<gene>
    <name evidence="8" type="ORF">EUGRSUZ_A00970</name>
</gene>
<keyword evidence="5 6" id="KW-0472">Membrane</keyword>
<feature type="transmembrane region" description="Helical" evidence="6">
    <location>
        <begin position="15"/>
        <end position="36"/>
    </location>
</feature>
<keyword evidence="4 6" id="KW-1133">Transmembrane helix</keyword>
<evidence type="ECO:0000256" key="4">
    <source>
        <dbReference type="ARBA" id="ARBA00022989"/>
    </source>
</evidence>
<dbReference type="GO" id="GO:0005886">
    <property type="term" value="C:plasma membrane"/>
    <property type="evidence" value="ECO:0000318"/>
    <property type="project" value="GO_Central"/>
</dbReference>
<organism evidence="8">
    <name type="scientific">Eucalyptus grandis</name>
    <name type="common">Flooded gum</name>
    <dbReference type="NCBI Taxonomy" id="71139"/>
    <lineage>
        <taxon>Eukaryota</taxon>
        <taxon>Viridiplantae</taxon>
        <taxon>Streptophyta</taxon>
        <taxon>Embryophyta</taxon>
        <taxon>Tracheophyta</taxon>
        <taxon>Spermatophyta</taxon>
        <taxon>Magnoliopsida</taxon>
        <taxon>eudicotyledons</taxon>
        <taxon>Gunneridae</taxon>
        <taxon>Pentapetalae</taxon>
        <taxon>rosids</taxon>
        <taxon>malvids</taxon>
        <taxon>Myrtales</taxon>
        <taxon>Myrtaceae</taxon>
        <taxon>Myrtoideae</taxon>
        <taxon>Eucalypteae</taxon>
        <taxon>Eucalyptus</taxon>
    </lineage>
</organism>
<dbReference type="EMBL" id="KK198753">
    <property type="protein sequence ID" value="KCW88593.1"/>
    <property type="molecule type" value="Genomic_DNA"/>
</dbReference>
<comment type="similarity">
    <text evidence="2 6">Belongs to the drug/metabolite transporter (DMT) superfamily. Plant drug/metabolite exporter (P-DME) (TC 2.A.7.4) family.</text>
</comment>